<dbReference type="Gene3D" id="1.10.1660.10">
    <property type="match status" value="1"/>
</dbReference>
<dbReference type="CDD" id="cd00592">
    <property type="entry name" value="HTH_MerR-like"/>
    <property type="match status" value="1"/>
</dbReference>
<dbReference type="Pfam" id="PF13411">
    <property type="entry name" value="MerR_1"/>
    <property type="match status" value="1"/>
</dbReference>
<name>A0A317P074_9NOCA</name>
<feature type="compositionally biased region" description="Polar residues" evidence="2">
    <location>
        <begin position="318"/>
        <end position="331"/>
    </location>
</feature>
<sequence>MPATVTDSTRWTIGELAARTGVAVRTIRFYCDEGLLDVGRTSAGHRVFDPAAVDRLLLLRRLRSFGIGLAAIGDVLAGARSVAEVVAAERAALDLELDALARRRSLLRAVEEGAPEQLNRLAAVADPTVARTALAIFWRRLLAPLPSEVIDDFVDMNVPEPAADADPEKVLAYAELVAAVADPYFGPAMSATIRHRGTPGVRDHRRLLLDVADACLVAAPLVAAGRAPAPGPALDRYVEVHAAARDRADTPSFRRQLLADAGGVEPARRYWRLTATIAGDAVTSGAAHLWLFDALTVSAKSEGEADDPASPDSPWRTHGTTSTMSPGSSQS</sequence>
<dbReference type="InterPro" id="IPR009061">
    <property type="entry name" value="DNA-bd_dom_put_sf"/>
</dbReference>
<feature type="region of interest" description="Disordered" evidence="2">
    <location>
        <begin position="301"/>
        <end position="331"/>
    </location>
</feature>
<evidence type="ECO:0000259" key="3">
    <source>
        <dbReference type="PROSITE" id="PS50937"/>
    </source>
</evidence>
<dbReference type="EMBL" id="QGTL01000001">
    <property type="protein sequence ID" value="PWV80757.1"/>
    <property type="molecule type" value="Genomic_DNA"/>
</dbReference>
<dbReference type="GO" id="GO:0003677">
    <property type="term" value="F:DNA binding"/>
    <property type="evidence" value="ECO:0007669"/>
    <property type="project" value="UniProtKB-KW"/>
</dbReference>
<evidence type="ECO:0000256" key="1">
    <source>
        <dbReference type="ARBA" id="ARBA00023125"/>
    </source>
</evidence>
<dbReference type="SUPFAM" id="SSF46955">
    <property type="entry name" value="Putative DNA-binding domain"/>
    <property type="match status" value="1"/>
</dbReference>
<dbReference type="PANTHER" id="PTHR30204:SF93">
    <property type="entry name" value="HTH MERR-TYPE DOMAIN-CONTAINING PROTEIN"/>
    <property type="match status" value="1"/>
</dbReference>
<dbReference type="InterPro" id="IPR047057">
    <property type="entry name" value="MerR_fam"/>
</dbReference>
<dbReference type="Proteomes" id="UP000246410">
    <property type="component" value="Unassembled WGS sequence"/>
</dbReference>
<feature type="domain" description="HTH merR-type" evidence="3">
    <location>
        <begin position="10"/>
        <end position="78"/>
    </location>
</feature>
<accession>A0A317P074</accession>
<dbReference type="PRINTS" id="PR00040">
    <property type="entry name" value="HTHMERR"/>
</dbReference>
<dbReference type="PROSITE" id="PS50937">
    <property type="entry name" value="HTH_MERR_2"/>
    <property type="match status" value="1"/>
</dbReference>
<comment type="caution">
    <text evidence="4">The sequence shown here is derived from an EMBL/GenBank/DDBJ whole genome shotgun (WGS) entry which is preliminary data.</text>
</comment>
<keyword evidence="1 4" id="KW-0238">DNA-binding</keyword>
<proteinExistence type="predicted"/>
<dbReference type="GO" id="GO:0003700">
    <property type="term" value="F:DNA-binding transcription factor activity"/>
    <property type="evidence" value="ECO:0007669"/>
    <property type="project" value="InterPro"/>
</dbReference>
<dbReference type="PANTHER" id="PTHR30204">
    <property type="entry name" value="REDOX-CYCLING DRUG-SENSING TRANSCRIPTIONAL ACTIVATOR SOXR"/>
    <property type="match status" value="1"/>
</dbReference>
<evidence type="ECO:0000313" key="5">
    <source>
        <dbReference type="Proteomes" id="UP000246410"/>
    </source>
</evidence>
<evidence type="ECO:0000313" key="4">
    <source>
        <dbReference type="EMBL" id="PWV80757.1"/>
    </source>
</evidence>
<dbReference type="SMART" id="SM00422">
    <property type="entry name" value="HTH_MERR"/>
    <property type="match status" value="1"/>
</dbReference>
<protein>
    <submittedName>
        <fullName evidence="4">DNA-binding transcriptional MerR regulator</fullName>
    </submittedName>
</protein>
<gene>
    <name evidence="4" type="ORF">DFR69_10193</name>
</gene>
<dbReference type="InterPro" id="IPR000551">
    <property type="entry name" value="MerR-type_HTH_dom"/>
</dbReference>
<dbReference type="AlphaFoldDB" id="A0A317P074"/>
<reference evidence="4 5" key="1">
    <citation type="submission" date="2018-05" db="EMBL/GenBank/DDBJ databases">
        <title>Genomic Encyclopedia of Type Strains, Phase IV (KMG-IV): sequencing the most valuable type-strain genomes for metagenomic binning, comparative biology and taxonomic classification.</title>
        <authorList>
            <person name="Goeker M."/>
        </authorList>
    </citation>
    <scope>NUCLEOTIDE SEQUENCE [LARGE SCALE GENOMIC DNA]</scope>
    <source>
        <strain evidence="4 5">DSM 44717</strain>
    </source>
</reference>
<keyword evidence="5" id="KW-1185">Reference proteome</keyword>
<evidence type="ECO:0000256" key="2">
    <source>
        <dbReference type="SAM" id="MobiDB-lite"/>
    </source>
</evidence>
<organism evidence="4 5">
    <name type="scientific">Nocardia neocaledoniensis</name>
    <dbReference type="NCBI Taxonomy" id="236511"/>
    <lineage>
        <taxon>Bacteria</taxon>
        <taxon>Bacillati</taxon>
        <taxon>Actinomycetota</taxon>
        <taxon>Actinomycetes</taxon>
        <taxon>Mycobacteriales</taxon>
        <taxon>Nocardiaceae</taxon>
        <taxon>Nocardia</taxon>
    </lineage>
</organism>